<evidence type="ECO:0000313" key="2">
    <source>
        <dbReference type="EMBL" id="RYR34709.1"/>
    </source>
</evidence>
<name>A0A445B7Q5_ARAHY</name>
<evidence type="ECO:0000259" key="1">
    <source>
        <dbReference type="Pfam" id="PF04937"/>
    </source>
</evidence>
<dbReference type="InterPro" id="IPR007021">
    <property type="entry name" value="DUF659"/>
</dbReference>
<gene>
    <name evidence="2" type="ORF">Ahy_A10g049704</name>
</gene>
<dbReference type="Pfam" id="PF04937">
    <property type="entry name" value="DUF659"/>
    <property type="match status" value="1"/>
</dbReference>
<comment type="caution">
    <text evidence="2">The sequence shown here is derived from an EMBL/GenBank/DDBJ whole genome shotgun (WGS) entry which is preliminary data.</text>
</comment>
<dbReference type="PANTHER" id="PTHR32166:SF121">
    <property type="entry name" value="DUF659 DOMAIN-CONTAINING PROTEIN"/>
    <property type="match status" value="1"/>
</dbReference>
<feature type="domain" description="DUF659" evidence="1">
    <location>
        <begin position="29"/>
        <end position="83"/>
    </location>
</feature>
<proteinExistence type="predicted"/>
<reference evidence="2 3" key="1">
    <citation type="submission" date="2019-01" db="EMBL/GenBank/DDBJ databases">
        <title>Sequencing of cultivated peanut Arachis hypogaea provides insights into genome evolution and oil improvement.</title>
        <authorList>
            <person name="Chen X."/>
        </authorList>
    </citation>
    <scope>NUCLEOTIDE SEQUENCE [LARGE SCALE GENOMIC DNA]</scope>
    <source>
        <strain evidence="3">cv. Fuhuasheng</strain>
        <tissue evidence="2">Leaves</tissue>
    </source>
</reference>
<dbReference type="EMBL" id="SDMP01000010">
    <property type="protein sequence ID" value="RYR34709.1"/>
    <property type="molecule type" value="Genomic_DNA"/>
</dbReference>
<accession>A0A445B7Q5</accession>
<protein>
    <recommendedName>
        <fullName evidence="1">DUF659 domain-containing protein</fullName>
    </recommendedName>
</protein>
<evidence type="ECO:0000313" key="3">
    <source>
        <dbReference type="Proteomes" id="UP000289738"/>
    </source>
</evidence>
<organism evidence="2 3">
    <name type="scientific">Arachis hypogaea</name>
    <name type="common">Peanut</name>
    <dbReference type="NCBI Taxonomy" id="3818"/>
    <lineage>
        <taxon>Eukaryota</taxon>
        <taxon>Viridiplantae</taxon>
        <taxon>Streptophyta</taxon>
        <taxon>Embryophyta</taxon>
        <taxon>Tracheophyta</taxon>
        <taxon>Spermatophyta</taxon>
        <taxon>Magnoliopsida</taxon>
        <taxon>eudicotyledons</taxon>
        <taxon>Gunneridae</taxon>
        <taxon>Pentapetalae</taxon>
        <taxon>rosids</taxon>
        <taxon>fabids</taxon>
        <taxon>Fabales</taxon>
        <taxon>Fabaceae</taxon>
        <taxon>Papilionoideae</taxon>
        <taxon>50 kb inversion clade</taxon>
        <taxon>dalbergioids sensu lato</taxon>
        <taxon>Dalbergieae</taxon>
        <taxon>Pterocarpus clade</taxon>
        <taxon>Arachis</taxon>
    </lineage>
</organism>
<dbReference type="STRING" id="3818.A0A445B7Q5"/>
<sequence>MLDGVAGIGPNYKGPFHDKLRVHLLADLKRECQIIKETGCNLMVDGWIDQRILINFLVYYSKGLCLVKSVDVLNVAKNASSLSLVFGVTDNAANYVAADISSMSHISNLASHASKITVFVYNRPVFLSWLRQRTTSKEIFRLSVTRFSAVFITLKNIFEQKADLQALVVDAHFM</sequence>
<dbReference type="Proteomes" id="UP000289738">
    <property type="component" value="Chromosome A10"/>
</dbReference>
<keyword evidence="3" id="KW-1185">Reference proteome</keyword>
<dbReference type="AlphaFoldDB" id="A0A445B7Q5"/>
<dbReference type="PANTHER" id="PTHR32166">
    <property type="entry name" value="OSJNBA0013A04.12 PROTEIN"/>
    <property type="match status" value="1"/>
</dbReference>